<dbReference type="PROSITE" id="PS51352">
    <property type="entry name" value="THIOREDOXIN_2"/>
    <property type="match status" value="1"/>
</dbReference>
<dbReference type="CDD" id="cd00340">
    <property type="entry name" value="GSH_Peroxidase"/>
    <property type="match status" value="1"/>
</dbReference>
<dbReference type="EMBL" id="WSEL01000011">
    <property type="protein sequence ID" value="MVQ32881.1"/>
    <property type="molecule type" value="Genomic_DNA"/>
</dbReference>
<name>A0A6N8J0R8_9BURK</name>
<dbReference type="InterPro" id="IPR000889">
    <property type="entry name" value="Glutathione_peroxidase"/>
</dbReference>
<feature type="signal peptide" evidence="6">
    <location>
        <begin position="1"/>
        <end position="22"/>
    </location>
</feature>
<evidence type="ECO:0000256" key="6">
    <source>
        <dbReference type="SAM" id="SignalP"/>
    </source>
</evidence>
<dbReference type="PIRSF" id="PIRSF000303">
    <property type="entry name" value="Glutathion_perox"/>
    <property type="match status" value="1"/>
</dbReference>
<reference evidence="8 9" key="1">
    <citation type="submission" date="2019-12" db="EMBL/GenBank/DDBJ databases">
        <authorList>
            <person name="Huq M.A."/>
        </authorList>
    </citation>
    <scope>NUCLEOTIDE SEQUENCE [LARGE SCALE GENOMIC DNA]</scope>
    <source>
        <strain evidence="8 9">MAH-25</strain>
    </source>
</reference>
<dbReference type="RefSeq" id="WP_157400988.1">
    <property type="nucleotide sequence ID" value="NZ_WSEL01000011.1"/>
</dbReference>
<dbReference type="InterPro" id="IPR036249">
    <property type="entry name" value="Thioredoxin-like_sf"/>
</dbReference>
<dbReference type="AlphaFoldDB" id="A0A6N8J0R8"/>
<dbReference type="PRINTS" id="PR01011">
    <property type="entry name" value="GLUTPROXDASE"/>
</dbReference>
<organism evidence="8 9">
    <name type="scientific">Ramlibacter pinisoli</name>
    <dbReference type="NCBI Taxonomy" id="2682844"/>
    <lineage>
        <taxon>Bacteria</taxon>
        <taxon>Pseudomonadati</taxon>
        <taxon>Pseudomonadota</taxon>
        <taxon>Betaproteobacteria</taxon>
        <taxon>Burkholderiales</taxon>
        <taxon>Comamonadaceae</taxon>
        <taxon>Ramlibacter</taxon>
    </lineage>
</organism>
<evidence type="ECO:0000256" key="2">
    <source>
        <dbReference type="ARBA" id="ARBA00022559"/>
    </source>
</evidence>
<keyword evidence="3 5" id="KW-0560">Oxidoreductase</keyword>
<dbReference type="PROSITE" id="PS00460">
    <property type="entry name" value="GLUTATHIONE_PEROXID_1"/>
    <property type="match status" value="1"/>
</dbReference>
<dbReference type="InterPro" id="IPR029759">
    <property type="entry name" value="GPX_AS"/>
</dbReference>
<feature type="active site" evidence="4">
    <location>
        <position position="72"/>
    </location>
</feature>
<evidence type="ECO:0000259" key="7">
    <source>
        <dbReference type="PROSITE" id="PS51352"/>
    </source>
</evidence>
<dbReference type="GO" id="GO:0004601">
    <property type="term" value="F:peroxidase activity"/>
    <property type="evidence" value="ECO:0007669"/>
    <property type="project" value="UniProtKB-KW"/>
</dbReference>
<comment type="caution">
    <text evidence="8">The sequence shown here is derived from an EMBL/GenBank/DDBJ whole genome shotgun (WGS) entry which is preliminary data.</text>
</comment>
<dbReference type="SUPFAM" id="SSF52833">
    <property type="entry name" value="Thioredoxin-like"/>
    <property type="match status" value="1"/>
</dbReference>
<keyword evidence="9" id="KW-1185">Reference proteome</keyword>
<dbReference type="InterPro" id="IPR013766">
    <property type="entry name" value="Thioredoxin_domain"/>
</dbReference>
<evidence type="ECO:0000256" key="3">
    <source>
        <dbReference type="ARBA" id="ARBA00023002"/>
    </source>
</evidence>
<feature type="domain" description="Thioredoxin" evidence="7">
    <location>
        <begin position="25"/>
        <end position="192"/>
    </location>
</feature>
<evidence type="ECO:0000256" key="1">
    <source>
        <dbReference type="ARBA" id="ARBA00006926"/>
    </source>
</evidence>
<gene>
    <name evidence="8" type="ORF">GON04_25740</name>
</gene>
<protein>
    <recommendedName>
        <fullName evidence="5">Glutathione peroxidase</fullName>
    </recommendedName>
</protein>
<keyword evidence="2 5" id="KW-0575">Peroxidase</keyword>
<evidence type="ECO:0000313" key="8">
    <source>
        <dbReference type="EMBL" id="MVQ32881.1"/>
    </source>
</evidence>
<evidence type="ECO:0000256" key="5">
    <source>
        <dbReference type="RuleBase" id="RU000499"/>
    </source>
</evidence>
<evidence type="ECO:0000256" key="4">
    <source>
        <dbReference type="PIRSR" id="PIRSR000303-1"/>
    </source>
</evidence>
<dbReference type="PROSITE" id="PS51355">
    <property type="entry name" value="GLUTATHIONE_PEROXID_3"/>
    <property type="match status" value="1"/>
</dbReference>
<dbReference type="Pfam" id="PF00255">
    <property type="entry name" value="GSHPx"/>
    <property type="match status" value="1"/>
</dbReference>
<feature type="chain" id="PRO_5026952104" description="Glutathione peroxidase" evidence="6">
    <location>
        <begin position="23"/>
        <end position="193"/>
    </location>
</feature>
<sequence length="193" mass="20808">MRTTLLACLVATVALGGAPTQAQPAKPGAPASAAACPALLNQEFPRLQDEKPQNLCQYAGKVLLVVNTASYCGFTPQYQGLEALYGRYRERGLVVLGFPSNDFAQETGSNREIADFCESTFGVKFPMFGKSAVRGRDANPLFKELAARTGRAPAWNFHKYLVARDGTVVAQYSSLTAPDDRAFVAAIENLLAR</sequence>
<proteinExistence type="inferred from homology"/>
<evidence type="ECO:0000313" key="9">
    <source>
        <dbReference type="Proteomes" id="UP000469385"/>
    </source>
</evidence>
<keyword evidence="6" id="KW-0732">Signal</keyword>
<dbReference type="Proteomes" id="UP000469385">
    <property type="component" value="Unassembled WGS sequence"/>
</dbReference>
<dbReference type="PANTHER" id="PTHR11592">
    <property type="entry name" value="GLUTATHIONE PEROXIDASE"/>
    <property type="match status" value="1"/>
</dbReference>
<dbReference type="Gene3D" id="3.40.30.10">
    <property type="entry name" value="Glutaredoxin"/>
    <property type="match status" value="1"/>
</dbReference>
<accession>A0A6N8J0R8</accession>
<comment type="similarity">
    <text evidence="1 5">Belongs to the glutathione peroxidase family.</text>
</comment>
<dbReference type="GO" id="GO:0034599">
    <property type="term" value="P:cellular response to oxidative stress"/>
    <property type="evidence" value="ECO:0007669"/>
    <property type="project" value="TreeGrafter"/>
</dbReference>
<dbReference type="PANTHER" id="PTHR11592:SF44">
    <property type="entry name" value="GLUTATHIONE PEROXIDASE"/>
    <property type="match status" value="1"/>
</dbReference>